<evidence type="ECO:0000256" key="1">
    <source>
        <dbReference type="ARBA" id="ARBA00022679"/>
    </source>
</evidence>
<dbReference type="GO" id="GO:0016757">
    <property type="term" value="F:glycosyltransferase activity"/>
    <property type="evidence" value="ECO:0007669"/>
    <property type="project" value="InterPro"/>
</dbReference>
<dbReference type="CDD" id="cd03801">
    <property type="entry name" value="GT4_PimA-like"/>
    <property type="match status" value="1"/>
</dbReference>
<dbReference type="Proteomes" id="UP000577419">
    <property type="component" value="Unassembled WGS sequence"/>
</dbReference>
<accession>A0A7J4J056</accession>
<reference evidence="4" key="1">
    <citation type="journal article" date="2020" name="bioRxiv">
        <title>A rank-normalized archaeal taxonomy based on genome phylogeny resolves widespread incomplete and uneven classifications.</title>
        <authorList>
            <person name="Rinke C."/>
            <person name="Chuvochina M."/>
            <person name="Mussig A.J."/>
            <person name="Chaumeil P.-A."/>
            <person name="Waite D.W."/>
            <person name="Whitman W.B."/>
            <person name="Parks D.H."/>
            <person name="Hugenholtz P."/>
        </authorList>
    </citation>
    <scope>NUCLEOTIDE SEQUENCE [LARGE SCALE GENOMIC DNA]</scope>
</reference>
<organism evidence="3 4">
    <name type="scientific">Candidatus Iainarchaeum sp</name>
    <dbReference type="NCBI Taxonomy" id="3101447"/>
    <lineage>
        <taxon>Archaea</taxon>
        <taxon>Candidatus Iainarchaeota</taxon>
        <taxon>Candidatus Iainarchaeia</taxon>
        <taxon>Candidatus Iainarchaeales</taxon>
        <taxon>Candidatus Iainarchaeaceae</taxon>
        <taxon>Candidatus Iainarchaeum</taxon>
    </lineage>
</organism>
<dbReference type="PANTHER" id="PTHR46401:SF2">
    <property type="entry name" value="GLYCOSYLTRANSFERASE WBBK-RELATED"/>
    <property type="match status" value="1"/>
</dbReference>
<dbReference type="Gene3D" id="3.40.50.2000">
    <property type="entry name" value="Glycogen Phosphorylase B"/>
    <property type="match status" value="1"/>
</dbReference>
<keyword evidence="1 3" id="KW-0808">Transferase</keyword>
<dbReference type="InterPro" id="IPR001296">
    <property type="entry name" value="Glyco_trans_1"/>
</dbReference>
<dbReference type="SUPFAM" id="SSF53756">
    <property type="entry name" value="UDP-Glycosyltransferase/glycogen phosphorylase"/>
    <property type="match status" value="1"/>
</dbReference>
<evidence type="ECO:0000313" key="4">
    <source>
        <dbReference type="Proteomes" id="UP000577419"/>
    </source>
</evidence>
<dbReference type="AlphaFoldDB" id="A0A7J4J056"/>
<evidence type="ECO:0000259" key="2">
    <source>
        <dbReference type="Pfam" id="PF00534"/>
    </source>
</evidence>
<dbReference type="Pfam" id="PF00534">
    <property type="entry name" value="Glycos_transf_1"/>
    <property type="match status" value="1"/>
</dbReference>
<protein>
    <submittedName>
        <fullName evidence="3">Glycosyltransferase family 4 protein</fullName>
    </submittedName>
</protein>
<comment type="caution">
    <text evidence="3">The sequence shown here is derived from an EMBL/GenBank/DDBJ whole genome shotgun (WGS) entry which is preliminary data.</text>
</comment>
<dbReference type="EMBL" id="DUFG01000021">
    <property type="protein sequence ID" value="HIH08616.1"/>
    <property type="molecule type" value="Genomic_DNA"/>
</dbReference>
<sequence length="385" mass="44033">MDSGNRQAAVGEGKLKKLAKIAELAKAKVTPLDYLHKKDRGKLNIGWCSYFPPSENGVAAATYSIANALNKMAGFSVYAIPADGLIDRSLFPNMKVAKIDDKELDAVIFFCLGEKTINFVEKSKSKNFVWQTVHEPPLTDKSEKQIFEQLKKFENVFLVSKWATKEYNKAGVKAKYLPIAVDINKFVPRRNESFEVLFVSRIHHFKGVITFLKTIPHVLRNHSHVKFRLHAPIDRFSPHLHEILSEIEKAKKAYPNNFLFEESWIDYDEMPKKYANSSVLVFPSASEGFGVPLIEAMSCGIPCIVADKKPMNEIIENNKTGFCLPQRERIHDHFFPSAEEISEKINYLFENKSVFEKMQRNARQKAEKEYSRDAVLEKLVKELSK</sequence>
<feature type="domain" description="Glycosyl transferase family 1" evidence="2">
    <location>
        <begin position="188"/>
        <end position="364"/>
    </location>
</feature>
<name>A0A7J4J056_9ARCH</name>
<evidence type="ECO:0000313" key="3">
    <source>
        <dbReference type="EMBL" id="HIH08616.1"/>
    </source>
</evidence>
<dbReference type="PANTHER" id="PTHR46401">
    <property type="entry name" value="GLYCOSYLTRANSFERASE WBBK-RELATED"/>
    <property type="match status" value="1"/>
</dbReference>
<proteinExistence type="predicted"/>
<gene>
    <name evidence="3" type="ORF">HA237_04570</name>
</gene>